<dbReference type="InterPro" id="IPR003661">
    <property type="entry name" value="HisK_dim/P_dom"/>
</dbReference>
<dbReference type="PANTHER" id="PTHR43547">
    <property type="entry name" value="TWO-COMPONENT HISTIDINE KINASE"/>
    <property type="match status" value="1"/>
</dbReference>
<dbReference type="SMART" id="SM00388">
    <property type="entry name" value="HisKA"/>
    <property type="match status" value="1"/>
</dbReference>
<dbReference type="Gene3D" id="1.10.287.130">
    <property type="match status" value="1"/>
</dbReference>
<evidence type="ECO:0000313" key="8">
    <source>
        <dbReference type="EMBL" id="KKR91487.1"/>
    </source>
</evidence>
<keyword evidence="6" id="KW-1133">Transmembrane helix</keyword>
<comment type="catalytic activity">
    <reaction evidence="1">
        <text>ATP + protein L-histidine = ADP + protein N-phospho-L-histidine.</text>
        <dbReference type="EC" id="2.7.13.3"/>
    </reaction>
</comment>
<dbReference type="SMART" id="SM00387">
    <property type="entry name" value="HATPase_c"/>
    <property type="match status" value="1"/>
</dbReference>
<keyword evidence="4" id="KW-0808">Transferase</keyword>
<dbReference type="GO" id="GO:0000155">
    <property type="term" value="F:phosphorelay sensor kinase activity"/>
    <property type="evidence" value="ECO:0007669"/>
    <property type="project" value="InterPro"/>
</dbReference>
<keyword evidence="6" id="KW-0472">Membrane</keyword>
<protein>
    <recommendedName>
        <fullName evidence="2">histidine kinase</fullName>
        <ecNumber evidence="2">2.7.13.3</ecNumber>
    </recommendedName>
</protein>
<keyword evidence="3" id="KW-0597">Phosphoprotein</keyword>
<dbReference type="Pfam" id="PF02518">
    <property type="entry name" value="HATPase_c"/>
    <property type="match status" value="1"/>
</dbReference>
<dbReference type="EC" id="2.7.13.3" evidence="2"/>
<organism evidence="8 9">
    <name type="scientific">Candidatus Falkowbacteria bacterium GW2011_GWA2_41_14</name>
    <dbReference type="NCBI Taxonomy" id="1618635"/>
    <lineage>
        <taxon>Bacteria</taxon>
        <taxon>Candidatus Falkowiibacteriota</taxon>
    </lineage>
</organism>
<dbReference type="EMBL" id="LCAP01000005">
    <property type="protein sequence ID" value="KKR91487.1"/>
    <property type="molecule type" value="Genomic_DNA"/>
</dbReference>
<dbReference type="PRINTS" id="PR00344">
    <property type="entry name" value="BCTRLSENSOR"/>
</dbReference>
<dbReference type="CDD" id="cd00082">
    <property type="entry name" value="HisKA"/>
    <property type="match status" value="1"/>
</dbReference>
<accession>A0A0G0XUA6</accession>
<feature type="transmembrane region" description="Helical" evidence="6">
    <location>
        <begin position="142"/>
        <end position="164"/>
    </location>
</feature>
<evidence type="ECO:0000256" key="1">
    <source>
        <dbReference type="ARBA" id="ARBA00000085"/>
    </source>
</evidence>
<dbReference type="PROSITE" id="PS50109">
    <property type="entry name" value="HIS_KIN"/>
    <property type="match status" value="1"/>
</dbReference>
<dbReference type="Proteomes" id="UP000034190">
    <property type="component" value="Unassembled WGS sequence"/>
</dbReference>
<dbReference type="AlphaFoldDB" id="A0A0G0XUA6"/>
<reference evidence="8 9" key="1">
    <citation type="journal article" date="2015" name="Nature">
        <title>rRNA introns, odd ribosomes, and small enigmatic genomes across a large radiation of phyla.</title>
        <authorList>
            <person name="Brown C.T."/>
            <person name="Hug L.A."/>
            <person name="Thomas B.C."/>
            <person name="Sharon I."/>
            <person name="Castelle C.J."/>
            <person name="Singh A."/>
            <person name="Wilkins M.J."/>
            <person name="Williams K.H."/>
            <person name="Banfield J.F."/>
        </authorList>
    </citation>
    <scope>NUCLEOTIDE SEQUENCE [LARGE SCALE GENOMIC DNA]</scope>
</reference>
<dbReference type="InterPro" id="IPR003594">
    <property type="entry name" value="HATPase_dom"/>
</dbReference>
<evidence type="ECO:0000313" key="9">
    <source>
        <dbReference type="Proteomes" id="UP000034190"/>
    </source>
</evidence>
<gene>
    <name evidence="8" type="ORF">UU43_C0005G0018</name>
</gene>
<dbReference type="Gene3D" id="3.30.565.10">
    <property type="entry name" value="Histidine kinase-like ATPase, C-terminal domain"/>
    <property type="match status" value="1"/>
</dbReference>
<feature type="transmembrane region" description="Helical" evidence="6">
    <location>
        <begin position="237"/>
        <end position="256"/>
    </location>
</feature>
<evidence type="ECO:0000256" key="6">
    <source>
        <dbReference type="SAM" id="Phobius"/>
    </source>
</evidence>
<dbReference type="InterPro" id="IPR005467">
    <property type="entry name" value="His_kinase_dom"/>
</dbReference>
<evidence type="ECO:0000256" key="5">
    <source>
        <dbReference type="ARBA" id="ARBA00022777"/>
    </source>
</evidence>
<feature type="transmembrane region" description="Helical" evidence="6">
    <location>
        <begin position="204"/>
        <end position="225"/>
    </location>
</feature>
<evidence type="ECO:0000256" key="2">
    <source>
        <dbReference type="ARBA" id="ARBA00012438"/>
    </source>
</evidence>
<evidence type="ECO:0000259" key="7">
    <source>
        <dbReference type="PROSITE" id="PS50109"/>
    </source>
</evidence>
<comment type="caution">
    <text evidence="8">The sequence shown here is derived from an EMBL/GenBank/DDBJ whole genome shotgun (WGS) entry which is preliminary data.</text>
</comment>
<keyword evidence="6" id="KW-0812">Transmembrane</keyword>
<dbReference type="Pfam" id="PF00512">
    <property type="entry name" value="HisKA"/>
    <property type="match status" value="1"/>
</dbReference>
<feature type="domain" description="Histidine kinase" evidence="7">
    <location>
        <begin position="305"/>
        <end position="521"/>
    </location>
</feature>
<dbReference type="InterPro" id="IPR004358">
    <property type="entry name" value="Sig_transdc_His_kin-like_C"/>
</dbReference>
<dbReference type="PANTHER" id="PTHR43547:SF2">
    <property type="entry name" value="HYBRID SIGNAL TRANSDUCTION HISTIDINE KINASE C"/>
    <property type="match status" value="1"/>
</dbReference>
<evidence type="ECO:0000256" key="4">
    <source>
        <dbReference type="ARBA" id="ARBA00022679"/>
    </source>
</evidence>
<feature type="transmembrane region" description="Helical" evidence="6">
    <location>
        <begin position="67"/>
        <end position="90"/>
    </location>
</feature>
<feature type="transmembrane region" description="Helical" evidence="6">
    <location>
        <begin position="6"/>
        <end position="27"/>
    </location>
</feature>
<proteinExistence type="predicted"/>
<feature type="transmembrane region" description="Helical" evidence="6">
    <location>
        <begin position="176"/>
        <end position="198"/>
    </location>
</feature>
<dbReference type="FunFam" id="3.30.565.10:FF:000006">
    <property type="entry name" value="Sensor histidine kinase WalK"/>
    <property type="match status" value="1"/>
</dbReference>
<name>A0A0G0XUA6_9BACT</name>
<feature type="transmembrane region" description="Helical" evidence="6">
    <location>
        <begin position="102"/>
        <end position="122"/>
    </location>
</feature>
<keyword evidence="5" id="KW-0418">Kinase</keyword>
<dbReference type="InterPro" id="IPR036890">
    <property type="entry name" value="HATPase_C_sf"/>
</dbReference>
<feature type="transmembrane region" description="Helical" evidence="6">
    <location>
        <begin position="34"/>
        <end position="55"/>
    </location>
</feature>
<feature type="transmembrane region" description="Helical" evidence="6">
    <location>
        <begin position="268"/>
        <end position="292"/>
    </location>
</feature>
<evidence type="ECO:0000256" key="3">
    <source>
        <dbReference type="ARBA" id="ARBA00022553"/>
    </source>
</evidence>
<dbReference type="SUPFAM" id="SSF47384">
    <property type="entry name" value="Homodimeric domain of signal transducing histidine kinase"/>
    <property type="match status" value="1"/>
</dbReference>
<dbReference type="SUPFAM" id="SSF55874">
    <property type="entry name" value="ATPase domain of HSP90 chaperone/DNA topoisomerase II/histidine kinase"/>
    <property type="match status" value="1"/>
</dbReference>
<sequence length="530" mass="59882">MNVHLIIHNLTSIVSSIILLGLALFTFLNGKRKIANISFALLMLSAAVFTISHVIGANLADPNISRAVFMFNLANFFIACFNVHAVISLINKNQEKKWIIRLFYSATILITAFFLIFPDLLLLPSAPKMYFLNYYEPGILNWMRLAFLYVISIPYMIYLLLAAYKKSNLALEKNQYKYFIVTIIIGYLPAFFPNFLVYDIQIDPALGMIFPLLFIFPFMYGAVKYELFNVKIIAKQAFFYSLGIAVVGGIITLLNYSNNLIINTYPDYPPWITAIISSILAVTISVIVWRYLREGDLLKYEFITTVTHKFRTPLTAIRWAAEDLAESALSPSDQEQIEYIKKANSKLVELTNLLVATSEKKMGYYQYKFSSNDLATAVNDIIMSFDSQIKKKQLTIEKKIQSGMLASSDLAKIKFVIQTIIENAINYTDKKGTISISIEKINNDIVFSVRDMGIGFSQEETKHLFSKFFRAPRARTIDTEGLGIGLYVAKKIILNHKGKIWAESAGSNKGSTFSFSLPAVKISQSAKAIK</sequence>
<dbReference type="InterPro" id="IPR036097">
    <property type="entry name" value="HisK_dim/P_sf"/>
</dbReference>